<dbReference type="InterPro" id="IPR027417">
    <property type="entry name" value="P-loop_NTPase"/>
</dbReference>
<dbReference type="Pfam" id="PF13304">
    <property type="entry name" value="AAA_21"/>
    <property type="match status" value="1"/>
</dbReference>
<dbReference type="CDD" id="cd00267">
    <property type="entry name" value="ABC_ATPase"/>
    <property type="match status" value="1"/>
</dbReference>
<dbReference type="InterPro" id="IPR003959">
    <property type="entry name" value="ATPase_AAA_core"/>
</dbReference>
<reference evidence="3" key="1">
    <citation type="journal article" date="2024" name="Nature">
        <title>A virally encoded tRNA neutralizes the PARIS antiviral defence system.</title>
        <authorList>
            <person name="Burman N."/>
            <person name="Belukhina S."/>
            <person name="Depardieu F."/>
            <person name="Wilkinson R.A."/>
            <person name="Skutel M."/>
            <person name="Santiago-Frangos A."/>
            <person name="Graham A.B."/>
            <person name="Livenskyi A."/>
            <person name="Chechenina A."/>
            <person name="Morozova N."/>
            <person name="Zahl T."/>
            <person name="Henriques W.S."/>
            <person name="Buyukyoruk M."/>
            <person name="Rouillon C."/>
            <person name="Saudemont B."/>
            <person name="Shyrokova L."/>
            <person name="Kurata T."/>
            <person name="Hauryliuk V."/>
            <person name="Severinov K."/>
            <person name="Groseille J."/>
            <person name="Thierry A."/>
            <person name="Koszul R."/>
            <person name="Tesson F."/>
            <person name="Bernheim A."/>
            <person name="Bikard D."/>
            <person name="Wiedenheft B."/>
            <person name="Isaev A."/>
        </authorList>
    </citation>
    <scope>STRUCTURE BY ELECTRON MICROSCOPY (3.20 ANGSTROMS)</scope>
    <source>
        <strain evidence="3">B185</strain>
    </source>
</reference>
<dbReference type="InterPro" id="IPR051396">
    <property type="entry name" value="Bact_Antivir_Def_Nuclease"/>
</dbReference>
<dbReference type="PANTHER" id="PTHR43581:SF2">
    <property type="entry name" value="EXCINUCLEASE ATPASE SUBUNIT"/>
    <property type="match status" value="1"/>
</dbReference>
<dbReference type="RefSeq" id="WP_001007866.1">
    <property type="nucleotide sequence ID" value="NZ_GG749174.1"/>
</dbReference>
<sequence length="464" mass="53252">MAIRTISKIELSKIHNRYNLTVDFFNDLNVIHGKNGAGKSTLIHVIANIVNGDFIRFAFLIFEEIKATYSDGLKIVIRRDKIDEQSFISVTLSNGKYIKFAVGEAMATVREIESERHLRERDVKSMLAMDIDKFVKENELQKVRASYFPAFRTMLEAWSSSSDVGYERRVIRSSFYNRKASAFARELFGQFLPSINYPSPMEIEDRLREEIRRAQLGIAAYESRTFSESFVKVFSALFDNSSVEGEITGELLKEIEGLAIAQDSSIKNGYYAEYSKVYEEIRSLINRNLKGKVENSVSGALVVYRDALRDRQDYQEKAFSEIDNYMSSVNSFLEDKEMAYDFDLRRKYPKVGLKFPDGSWSPIRVLSSGERQLLTMLYAASKMGDDAIVLIDEPEISLHIDWQEDLLKRMLSQLSGRQIIVCTHSPSIATGYEDFMINISPEFISSRDNDNHKDSEEMEEDESL</sequence>
<feature type="domain" description="ATPase AAA-type core" evidence="1">
    <location>
        <begin position="312"/>
        <end position="428"/>
    </location>
</feature>
<dbReference type="AlphaFoldDB" id="A0ABF7PQ30"/>
<evidence type="ECO:0000259" key="1">
    <source>
        <dbReference type="Pfam" id="PF13304"/>
    </source>
</evidence>
<dbReference type="Pfam" id="PF13476">
    <property type="entry name" value="AAA_23"/>
    <property type="match status" value="1"/>
</dbReference>
<keyword evidence="3" id="KW-0002">3D-structure</keyword>
<accession>A0ABF7PQ30</accession>
<proteinExistence type="evidence at protein level"/>
<dbReference type="PANTHER" id="PTHR43581">
    <property type="entry name" value="ATP/GTP PHOSPHATASE"/>
    <property type="match status" value="1"/>
</dbReference>
<name>A0ABF7PQ30_ECOLX</name>
<evidence type="ECO:0000259" key="2">
    <source>
        <dbReference type="Pfam" id="PF13476"/>
    </source>
</evidence>
<dbReference type="PDB" id="8UX9">
    <property type="method" value="EM"/>
    <property type="resolution" value="3.20 A"/>
    <property type="chains" value="B/C=1-464"/>
</dbReference>
<protein>
    <submittedName>
        <fullName evidence="3">AriA</fullName>
    </submittedName>
</protein>
<organism evidence="3">
    <name type="scientific">Escherichia coli B185</name>
    <dbReference type="NCBI Taxonomy" id="550676"/>
    <lineage>
        <taxon>Bacteria</taxon>
        <taxon>Pseudomonadati</taxon>
        <taxon>Pseudomonadota</taxon>
        <taxon>Gammaproteobacteria</taxon>
        <taxon>Enterobacterales</taxon>
        <taxon>Enterobacteriaceae</taxon>
        <taxon>Escherichia</taxon>
    </lineage>
</organism>
<dbReference type="SUPFAM" id="SSF52540">
    <property type="entry name" value="P-loop containing nucleoside triphosphate hydrolases"/>
    <property type="match status" value="1"/>
</dbReference>
<gene>
    <name evidence="3" type="ORF">ECDG_03487</name>
</gene>
<evidence type="ECO:0000313" key="3">
    <source>
        <dbReference type="PDB" id="8UX9"/>
    </source>
</evidence>
<feature type="domain" description="Rad50/SbcC-type AAA" evidence="2">
    <location>
        <begin position="13"/>
        <end position="126"/>
    </location>
</feature>
<dbReference type="Gene3D" id="3.40.50.300">
    <property type="entry name" value="P-loop containing nucleotide triphosphate hydrolases"/>
    <property type="match status" value="1"/>
</dbReference>
<dbReference type="InterPro" id="IPR038729">
    <property type="entry name" value="Rad50/SbcC_AAA"/>
</dbReference>